<dbReference type="AlphaFoldDB" id="A0A5C6PAR4"/>
<dbReference type="Proteomes" id="UP000324091">
    <property type="component" value="Chromosome 13"/>
</dbReference>
<protein>
    <submittedName>
        <fullName evidence="1">Uncharacterized protein</fullName>
    </submittedName>
</protein>
<sequence>MQLGQTHTERKRWLSAKSVGKRLLRSGPLNTAGHTPLGQGICLCAIPGGLRRFICQDLVMQARIPVEALPESRPILGLNGDVLTKMYPKFRVAKCKPVAESDLVGPEARSCVPRRFLLDNSLLRDFYSAHPDRPGRAPGGAR</sequence>
<dbReference type="EMBL" id="RHFK02000005">
    <property type="protein sequence ID" value="TWW76603.1"/>
    <property type="molecule type" value="Genomic_DNA"/>
</dbReference>
<gene>
    <name evidence="1" type="ORF">D4764_13G0012650</name>
</gene>
<comment type="caution">
    <text evidence="1">The sequence shown here is derived from an EMBL/GenBank/DDBJ whole genome shotgun (WGS) entry which is preliminary data.</text>
</comment>
<keyword evidence="2" id="KW-1185">Reference proteome</keyword>
<evidence type="ECO:0000313" key="1">
    <source>
        <dbReference type="EMBL" id="TWW76603.1"/>
    </source>
</evidence>
<evidence type="ECO:0000313" key="2">
    <source>
        <dbReference type="Proteomes" id="UP000324091"/>
    </source>
</evidence>
<name>A0A5C6PAR4_9TELE</name>
<accession>A0A5C6PAR4</accession>
<reference evidence="1 2" key="1">
    <citation type="submission" date="2019-04" db="EMBL/GenBank/DDBJ databases">
        <title>Chromosome genome assembly for Takifugu flavidus.</title>
        <authorList>
            <person name="Xiao S."/>
        </authorList>
    </citation>
    <scope>NUCLEOTIDE SEQUENCE [LARGE SCALE GENOMIC DNA]</scope>
    <source>
        <strain evidence="1">HTHZ2018</strain>
        <tissue evidence="1">Muscle</tissue>
    </source>
</reference>
<organism evidence="1 2">
    <name type="scientific">Takifugu flavidus</name>
    <name type="common">sansaifugu</name>
    <dbReference type="NCBI Taxonomy" id="433684"/>
    <lineage>
        <taxon>Eukaryota</taxon>
        <taxon>Metazoa</taxon>
        <taxon>Chordata</taxon>
        <taxon>Craniata</taxon>
        <taxon>Vertebrata</taxon>
        <taxon>Euteleostomi</taxon>
        <taxon>Actinopterygii</taxon>
        <taxon>Neopterygii</taxon>
        <taxon>Teleostei</taxon>
        <taxon>Neoteleostei</taxon>
        <taxon>Acanthomorphata</taxon>
        <taxon>Eupercaria</taxon>
        <taxon>Tetraodontiformes</taxon>
        <taxon>Tetradontoidea</taxon>
        <taxon>Tetraodontidae</taxon>
        <taxon>Takifugu</taxon>
    </lineage>
</organism>
<proteinExistence type="predicted"/>